<keyword evidence="9" id="KW-0539">Nucleus</keyword>
<dbReference type="InterPro" id="IPR006455">
    <property type="entry name" value="Homeodomain_ZF_HD"/>
</dbReference>
<evidence type="ECO:0000256" key="6">
    <source>
        <dbReference type="ARBA" id="ARBA00023125"/>
    </source>
</evidence>
<keyword evidence="4" id="KW-0862">Zinc</keyword>
<keyword evidence="7" id="KW-0371">Homeobox</keyword>
<dbReference type="GO" id="GO:0008270">
    <property type="term" value="F:zinc ion binding"/>
    <property type="evidence" value="ECO:0007669"/>
    <property type="project" value="UniProtKB-KW"/>
</dbReference>
<evidence type="ECO:0000256" key="8">
    <source>
        <dbReference type="ARBA" id="ARBA00023163"/>
    </source>
</evidence>
<comment type="caution">
    <text evidence="12">The sequence shown here is derived from an EMBL/GenBank/DDBJ whole genome shotgun (WGS) entry which is preliminary data.</text>
</comment>
<dbReference type="Proteomes" id="UP000593568">
    <property type="component" value="Unassembled WGS sequence"/>
</dbReference>
<dbReference type="NCBIfam" id="TIGR01565">
    <property type="entry name" value="homeo_ZF_HD"/>
    <property type="match status" value="1"/>
</dbReference>
<comment type="subcellular location">
    <subcellularLocation>
        <location evidence="1">Nucleus</location>
    </subcellularLocation>
</comment>
<dbReference type="PANTHER" id="PTHR31948:SF173">
    <property type="entry name" value="ZINC-FINGER HOMEODOMAIN PROTEIN 4-LIKE"/>
    <property type="match status" value="1"/>
</dbReference>
<evidence type="ECO:0000313" key="12">
    <source>
        <dbReference type="EMBL" id="MBA0781315.1"/>
    </source>
</evidence>
<dbReference type="EMBL" id="JABEZW010000012">
    <property type="protein sequence ID" value="MBA0781315.1"/>
    <property type="molecule type" value="Genomic_DNA"/>
</dbReference>
<organism evidence="12 13">
    <name type="scientific">Gossypium trilobum</name>
    <dbReference type="NCBI Taxonomy" id="34281"/>
    <lineage>
        <taxon>Eukaryota</taxon>
        <taxon>Viridiplantae</taxon>
        <taxon>Streptophyta</taxon>
        <taxon>Embryophyta</taxon>
        <taxon>Tracheophyta</taxon>
        <taxon>Spermatophyta</taxon>
        <taxon>Magnoliopsida</taxon>
        <taxon>eudicotyledons</taxon>
        <taxon>Gunneridae</taxon>
        <taxon>Pentapetalae</taxon>
        <taxon>rosids</taxon>
        <taxon>malvids</taxon>
        <taxon>Malvales</taxon>
        <taxon>Malvaceae</taxon>
        <taxon>Malvoideae</taxon>
        <taxon>Gossypium</taxon>
    </lineage>
</organism>
<dbReference type="GO" id="GO:0050793">
    <property type="term" value="P:regulation of developmental process"/>
    <property type="evidence" value="ECO:0007669"/>
    <property type="project" value="TreeGrafter"/>
</dbReference>
<proteinExistence type="predicted"/>
<evidence type="ECO:0000313" key="13">
    <source>
        <dbReference type="Proteomes" id="UP000593568"/>
    </source>
</evidence>
<evidence type="ECO:0000256" key="1">
    <source>
        <dbReference type="ARBA" id="ARBA00004123"/>
    </source>
</evidence>
<evidence type="ECO:0000256" key="9">
    <source>
        <dbReference type="ARBA" id="ARBA00023242"/>
    </source>
</evidence>
<dbReference type="Pfam" id="PF04770">
    <property type="entry name" value="ZF-HD_dimer"/>
    <property type="match status" value="1"/>
</dbReference>
<dbReference type="GO" id="GO:0003700">
    <property type="term" value="F:DNA-binding transcription factor activity"/>
    <property type="evidence" value="ECO:0007669"/>
    <property type="project" value="TreeGrafter"/>
</dbReference>
<keyword evidence="13" id="KW-1185">Reference proteome</keyword>
<keyword evidence="8" id="KW-0804">Transcription</keyword>
<evidence type="ECO:0000256" key="5">
    <source>
        <dbReference type="ARBA" id="ARBA00023015"/>
    </source>
</evidence>
<sequence length="324" mass="36154">MSDNKPISTSGDGGDNCNKVVVRYKECLKNHAVAIGGNATDGCGEFMPNGKEGSLEALICSACNCHRNFHRKETECSGCCPSDYGGKLMLGHLQSYMLRSSPQPMTLSYKGIGSIPSETNEKDDGKARKRFRTKFSQAQKEKMLSFAEKAGWRIQKLDENVVQQFCQEIGIKRRVLKQESYCVDQKGSRNGGVTTFVYEEAVKHAKNVHARYLQVFVKQNPKLIRATKHPRRAIAELKFPPKWLEEKHTSTNLADQPDEDKEEPAGEHASVAPKVPTVTSLSSNLEGFKKRMVDHITASIESHNRVIAKLQERLRLSSKSGTAR</sequence>
<reference evidence="12 13" key="1">
    <citation type="journal article" date="2019" name="Genome Biol. Evol.">
        <title>Insights into the evolution of the New World diploid cottons (Gossypium, subgenus Houzingenia) based on genome sequencing.</title>
        <authorList>
            <person name="Grover C.E."/>
            <person name="Arick M.A. 2nd"/>
            <person name="Thrash A."/>
            <person name="Conover J.L."/>
            <person name="Sanders W.S."/>
            <person name="Peterson D.G."/>
            <person name="Frelichowski J.E."/>
            <person name="Scheffler J.A."/>
            <person name="Scheffler B.E."/>
            <person name="Wendel J.F."/>
        </authorList>
    </citation>
    <scope>NUCLEOTIDE SEQUENCE [LARGE SCALE GENOMIC DNA]</scope>
    <source>
        <strain evidence="12">8</strain>
        <tissue evidence="12">Leaf</tissue>
    </source>
</reference>
<dbReference type="InterPro" id="IPR009057">
    <property type="entry name" value="Homeodomain-like_sf"/>
</dbReference>
<evidence type="ECO:0000256" key="2">
    <source>
        <dbReference type="ARBA" id="ARBA00022723"/>
    </source>
</evidence>
<dbReference type="InterPro" id="IPR006456">
    <property type="entry name" value="ZF_HD_homeobox_Cys/His_dimer"/>
</dbReference>
<feature type="domain" description="ZF-HD dimerization-type" evidence="11">
    <location>
        <begin position="24"/>
        <end position="73"/>
    </location>
</feature>
<name>A0A7J9F9R5_9ROSI</name>
<keyword evidence="2" id="KW-0479">Metal-binding</keyword>
<protein>
    <recommendedName>
        <fullName evidence="11">ZF-HD dimerization-type domain-containing protein</fullName>
    </recommendedName>
</protein>
<dbReference type="GO" id="GO:0005634">
    <property type="term" value="C:nucleus"/>
    <property type="evidence" value="ECO:0007669"/>
    <property type="project" value="UniProtKB-SubCell"/>
</dbReference>
<dbReference type="GO" id="GO:0000976">
    <property type="term" value="F:transcription cis-regulatory region binding"/>
    <property type="evidence" value="ECO:0007669"/>
    <property type="project" value="TreeGrafter"/>
</dbReference>
<evidence type="ECO:0000256" key="7">
    <source>
        <dbReference type="ARBA" id="ARBA00023155"/>
    </source>
</evidence>
<evidence type="ECO:0000256" key="10">
    <source>
        <dbReference type="SAM" id="MobiDB-lite"/>
    </source>
</evidence>
<evidence type="ECO:0000259" key="11">
    <source>
        <dbReference type="PROSITE" id="PS51523"/>
    </source>
</evidence>
<dbReference type="Gene3D" id="1.10.10.60">
    <property type="entry name" value="Homeodomain-like"/>
    <property type="match status" value="1"/>
</dbReference>
<dbReference type="SUPFAM" id="SSF46689">
    <property type="entry name" value="Homeodomain-like"/>
    <property type="match status" value="1"/>
</dbReference>
<gene>
    <name evidence="12" type="ORF">Gotri_002249</name>
</gene>
<keyword evidence="5" id="KW-0805">Transcription regulation</keyword>
<keyword evidence="3" id="KW-0863">Zinc-finger</keyword>
<dbReference type="NCBIfam" id="TIGR01566">
    <property type="entry name" value="ZF_HD_prot_N"/>
    <property type="match status" value="1"/>
</dbReference>
<evidence type="ECO:0000256" key="4">
    <source>
        <dbReference type="ARBA" id="ARBA00022833"/>
    </source>
</evidence>
<dbReference type="AlphaFoldDB" id="A0A7J9F9R5"/>
<feature type="region of interest" description="Disordered" evidence="10">
    <location>
        <begin position="246"/>
        <end position="283"/>
    </location>
</feature>
<dbReference type="PROSITE" id="PS51523">
    <property type="entry name" value="ZF_HD_DIMER"/>
    <property type="match status" value="1"/>
</dbReference>
<accession>A0A7J9F9R5</accession>
<evidence type="ECO:0000256" key="3">
    <source>
        <dbReference type="ARBA" id="ARBA00022771"/>
    </source>
</evidence>
<dbReference type="PANTHER" id="PTHR31948">
    <property type="entry name" value="ZINC-FINGER HOMEODOMAIN PROTEIN 2"/>
    <property type="match status" value="1"/>
</dbReference>
<keyword evidence="6" id="KW-0238">DNA-binding</keyword>